<dbReference type="AlphaFoldDB" id="A0A1A8VRQ2"/>
<proteinExistence type="predicted"/>
<dbReference type="EMBL" id="FLQU01000196">
    <property type="protein sequence ID" value="SBS81993.1"/>
    <property type="molecule type" value="Genomic_DNA"/>
</dbReference>
<evidence type="ECO:0000256" key="1">
    <source>
        <dbReference type="SAM" id="Phobius"/>
    </source>
</evidence>
<organism evidence="2 3">
    <name type="scientific">Plasmodium ovale curtisi</name>
    <dbReference type="NCBI Taxonomy" id="864141"/>
    <lineage>
        <taxon>Eukaryota</taxon>
        <taxon>Sar</taxon>
        <taxon>Alveolata</taxon>
        <taxon>Apicomplexa</taxon>
        <taxon>Aconoidasida</taxon>
        <taxon>Haemosporida</taxon>
        <taxon>Plasmodiidae</taxon>
        <taxon>Plasmodium</taxon>
        <taxon>Plasmodium (Plasmodium)</taxon>
    </lineage>
</organism>
<keyword evidence="1" id="KW-0472">Membrane</keyword>
<keyword evidence="1" id="KW-0812">Transmembrane</keyword>
<feature type="transmembrane region" description="Helical" evidence="1">
    <location>
        <begin position="266"/>
        <end position="285"/>
    </location>
</feature>
<name>A0A1A8VRQ2_PLAOA</name>
<protein>
    <submittedName>
        <fullName evidence="2">Unspecified product</fullName>
    </submittedName>
</protein>
<dbReference type="Proteomes" id="UP000078560">
    <property type="component" value="Unassembled WGS sequence"/>
</dbReference>
<accession>A0A1A8VRQ2</accession>
<dbReference type="VEuPathDB" id="PlasmoDB:PocGH01_00219900"/>
<sequence length="334" mass="39721">MKCGNSNDSRFPSNINKNIYCEKDDIGKLYNIYKIRNEYDDFSSWLEDIKNNLQQIYSKMKQNCSRNNYEKCCMNANHFLDYIVGIIKESHLEIIDQNKLIKEIEDRLKQIFRDNEEHNCTRKNDLYSTHKRCIIKQLIDLYDDKNYIGDVTSQYGRYLEDKWNQILKYTNEKDDKLYFKIKSDSMVIIGRYRDFLLSSKNFCDNDCKNIKVDNISISTNYLDILSKEDIIDFQYKAADKKNHHYLDTVSYNEIMNYKIPYELQNILVPGGFSILGFSFIIFLLYKFGPLGSWLPSWARKNNNTRQILSEEITENFLGHSENTSNYLSYHSLSH</sequence>
<evidence type="ECO:0000313" key="3">
    <source>
        <dbReference type="Proteomes" id="UP000078560"/>
    </source>
</evidence>
<gene>
    <name evidence="2" type="ORF">POVCU2_0013230</name>
</gene>
<reference evidence="3" key="1">
    <citation type="submission" date="2016-05" db="EMBL/GenBank/DDBJ databases">
        <authorList>
            <person name="Naeem Raeece"/>
        </authorList>
    </citation>
    <scope>NUCLEOTIDE SEQUENCE [LARGE SCALE GENOMIC DNA]</scope>
</reference>
<evidence type="ECO:0000313" key="2">
    <source>
        <dbReference type="EMBL" id="SBS81993.1"/>
    </source>
</evidence>
<keyword evidence="1" id="KW-1133">Transmembrane helix</keyword>